<dbReference type="SMART" id="SM00525">
    <property type="entry name" value="FES"/>
    <property type="match status" value="1"/>
</dbReference>
<dbReference type="InterPro" id="IPR000086">
    <property type="entry name" value="NUDIX_hydrolase_dom"/>
</dbReference>
<dbReference type="GO" id="GO:0032357">
    <property type="term" value="F:oxidized purine DNA binding"/>
    <property type="evidence" value="ECO:0007669"/>
    <property type="project" value="TreeGrafter"/>
</dbReference>
<feature type="domain" description="Nudix hydrolase" evidence="14">
    <location>
        <begin position="319"/>
        <end position="449"/>
    </location>
</feature>
<dbReference type="SUPFAM" id="SSF48150">
    <property type="entry name" value="DNA-glycosylase"/>
    <property type="match status" value="1"/>
</dbReference>
<organism evidence="15 16">
    <name type="scientific">Argiope bruennichi</name>
    <name type="common">Wasp spider</name>
    <name type="synonym">Aranea bruennichi</name>
    <dbReference type="NCBI Taxonomy" id="94029"/>
    <lineage>
        <taxon>Eukaryota</taxon>
        <taxon>Metazoa</taxon>
        <taxon>Ecdysozoa</taxon>
        <taxon>Arthropoda</taxon>
        <taxon>Chelicerata</taxon>
        <taxon>Arachnida</taxon>
        <taxon>Araneae</taxon>
        <taxon>Araneomorphae</taxon>
        <taxon>Entelegynae</taxon>
        <taxon>Araneoidea</taxon>
        <taxon>Araneidae</taxon>
        <taxon>Argiope</taxon>
    </lineage>
</organism>
<reference evidence="15" key="2">
    <citation type="submission" date="2020-06" db="EMBL/GenBank/DDBJ databases">
        <authorList>
            <person name="Sheffer M."/>
        </authorList>
    </citation>
    <scope>NUCLEOTIDE SEQUENCE</scope>
</reference>
<dbReference type="FunFam" id="1.10.340.30:FF:000002">
    <property type="entry name" value="Adenine DNA glycosylase"/>
    <property type="match status" value="1"/>
</dbReference>
<evidence type="ECO:0000256" key="4">
    <source>
        <dbReference type="ARBA" id="ARBA00022023"/>
    </source>
</evidence>
<dbReference type="GO" id="GO:0005634">
    <property type="term" value="C:nucleus"/>
    <property type="evidence" value="ECO:0007669"/>
    <property type="project" value="TreeGrafter"/>
</dbReference>
<dbReference type="GO" id="GO:0035485">
    <property type="term" value="F:adenine/guanine mispair binding"/>
    <property type="evidence" value="ECO:0007669"/>
    <property type="project" value="TreeGrafter"/>
</dbReference>
<sequence length="481" mass="54162">MEGKKDLRNKKASPSSKDILKSNMCDKHKFTEDDCQEIQRRLLKWYDEEQRTLPWRTIAKTEVDQNVRGYAVWVSEVMLQQTQVATVIPYFNKWMEKWPTVQALAKANVEEVLQAWAGLGYYSRGRRLHEGAKIIVEKLNGQIPNTVPNLIKLIPGIGPYSASAIASIAFQKSVGVVDGNVIRVLSRMRVIGAPVSEANVRDHLWELANKLVSKERPMDFNQALMELGATICMPQNPNCTTCTVNDYCKAYCMTKTAPKIGKMDSFLKKKSVESVDYKKEECVIDIENVIGCNFCLPSSVWNDNPQVIAFPCKAEKKAARQENVGVLVIEKGDQFLMVRRPEKGLLAGLWEFPCAILPDVTTSIERSQIIESAVKELGVPSSTLSCKKFVGEVIHLFSHIHATYVVEHLVLDSSVKIKSSKKEVMWVTLEEIKTAAVSTAMKKVLALVKKLETKPVKQVAKKKRKHSPENHKQVSIKSFFV</sequence>
<reference evidence="15" key="1">
    <citation type="journal article" date="2020" name="bioRxiv">
        <title>Chromosome-level reference genome of the European wasp spider Argiope bruennichi: a resource for studies on range expansion and evolutionary adaptation.</title>
        <authorList>
            <person name="Sheffer M.M."/>
            <person name="Hoppe A."/>
            <person name="Krehenwinkel H."/>
            <person name="Uhl G."/>
            <person name="Kuss A.W."/>
            <person name="Jensen L."/>
            <person name="Jensen C."/>
            <person name="Gillespie R.G."/>
            <person name="Hoff K.J."/>
            <person name="Prost S."/>
        </authorList>
    </citation>
    <scope>NUCLEOTIDE SEQUENCE</scope>
</reference>
<dbReference type="Gene3D" id="1.10.1670.10">
    <property type="entry name" value="Helix-hairpin-Helix base-excision DNA repair enzymes (C-terminal)"/>
    <property type="match status" value="1"/>
</dbReference>
<dbReference type="PROSITE" id="PS01155">
    <property type="entry name" value="ENDONUCLEASE_III_2"/>
    <property type="match status" value="1"/>
</dbReference>
<dbReference type="InterPro" id="IPR023170">
    <property type="entry name" value="HhH_base_excis_C"/>
</dbReference>
<dbReference type="PANTHER" id="PTHR42944">
    <property type="entry name" value="ADENINE DNA GLYCOSYLASE"/>
    <property type="match status" value="1"/>
</dbReference>
<dbReference type="EC" id="3.2.2.31" evidence="3 13"/>
<dbReference type="InterPro" id="IPR004036">
    <property type="entry name" value="Endonuclease-III-like_CS2"/>
</dbReference>
<comment type="similarity">
    <text evidence="2 13">Belongs to the Nth/MutY family.</text>
</comment>
<evidence type="ECO:0000256" key="12">
    <source>
        <dbReference type="ARBA" id="ARBA00023295"/>
    </source>
</evidence>
<dbReference type="GO" id="GO:0006284">
    <property type="term" value="P:base-excision repair"/>
    <property type="evidence" value="ECO:0007669"/>
    <property type="project" value="UniProtKB-UniRule"/>
</dbReference>
<evidence type="ECO:0000256" key="10">
    <source>
        <dbReference type="ARBA" id="ARBA00023014"/>
    </source>
</evidence>
<keyword evidence="9 13" id="KW-0408">Iron</keyword>
<dbReference type="SUPFAM" id="SSF55811">
    <property type="entry name" value="Nudix"/>
    <property type="match status" value="1"/>
</dbReference>
<proteinExistence type="inferred from homology"/>
<evidence type="ECO:0000313" key="15">
    <source>
        <dbReference type="EMBL" id="KAF8793610.1"/>
    </source>
</evidence>
<dbReference type="InterPro" id="IPR015797">
    <property type="entry name" value="NUDIX_hydrolase-like_dom_sf"/>
</dbReference>
<dbReference type="CDD" id="cd00056">
    <property type="entry name" value="ENDO3c"/>
    <property type="match status" value="1"/>
</dbReference>
<dbReference type="Gene3D" id="1.10.340.30">
    <property type="entry name" value="Hypothetical protein, domain 2"/>
    <property type="match status" value="1"/>
</dbReference>
<keyword evidence="5" id="KW-0004">4Fe-4S</keyword>
<accession>A0A8T0FVM5</accession>
<dbReference type="InterPro" id="IPR003265">
    <property type="entry name" value="HhH-GPD_domain"/>
</dbReference>
<dbReference type="AlphaFoldDB" id="A0A8T0FVM5"/>
<evidence type="ECO:0000256" key="2">
    <source>
        <dbReference type="ARBA" id="ARBA00008343"/>
    </source>
</evidence>
<keyword evidence="6" id="KW-0479">Metal-binding</keyword>
<evidence type="ECO:0000259" key="14">
    <source>
        <dbReference type="PROSITE" id="PS51462"/>
    </source>
</evidence>
<comment type="cofactor">
    <cofactor evidence="13">
        <name>[4Fe-4S] cluster</name>
        <dbReference type="ChEBI" id="CHEBI:49883"/>
    </cofactor>
    <text evidence="13">Binds 1 [4Fe-4S] cluster.</text>
</comment>
<evidence type="ECO:0000256" key="7">
    <source>
        <dbReference type="ARBA" id="ARBA00022763"/>
    </source>
</evidence>
<keyword evidence="11" id="KW-0234">DNA repair</keyword>
<gene>
    <name evidence="15" type="ORF">HNY73_001665</name>
</gene>
<keyword evidence="16" id="KW-1185">Reference proteome</keyword>
<comment type="function">
    <text evidence="13">Adenine glycosylase active on G-A mispairs.</text>
</comment>
<dbReference type="Pfam" id="PF00730">
    <property type="entry name" value="HhH-GPD"/>
    <property type="match status" value="1"/>
</dbReference>
<dbReference type="Proteomes" id="UP000807504">
    <property type="component" value="Unassembled WGS sequence"/>
</dbReference>
<dbReference type="GO" id="GO:0000701">
    <property type="term" value="F:purine-specific mismatch base pair DNA N-glycosylase activity"/>
    <property type="evidence" value="ECO:0007669"/>
    <property type="project" value="UniProtKB-EC"/>
</dbReference>
<keyword evidence="8" id="KW-0378">Hydrolase</keyword>
<dbReference type="Gene3D" id="3.90.79.10">
    <property type="entry name" value="Nucleoside Triphosphate Pyrophosphohydrolase"/>
    <property type="match status" value="1"/>
</dbReference>
<evidence type="ECO:0000256" key="1">
    <source>
        <dbReference type="ARBA" id="ARBA00000843"/>
    </source>
</evidence>
<evidence type="ECO:0000256" key="9">
    <source>
        <dbReference type="ARBA" id="ARBA00023004"/>
    </source>
</evidence>
<evidence type="ECO:0000256" key="6">
    <source>
        <dbReference type="ARBA" id="ARBA00022723"/>
    </source>
</evidence>
<dbReference type="EMBL" id="JABXBU010000002">
    <property type="protein sequence ID" value="KAF8793610.1"/>
    <property type="molecule type" value="Genomic_DNA"/>
</dbReference>
<dbReference type="GO" id="GO:0051539">
    <property type="term" value="F:4 iron, 4 sulfur cluster binding"/>
    <property type="evidence" value="ECO:0007669"/>
    <property type="project" value="UniProtKB-UniRule"/>
</dbReference>
<dbReference type="PROSITE" id="PS51462">
    <property type="entry name" value="NUDIX"/>
    <property type="match status" value="1"/>
</dbReference>
<dbReference type="SMART" id="SM00478">
    <property type="entry name" value="ENDO3c"/>
    <property type="match status" value="1"/>
</dbReference>
<evidence type="ECO:0000256" key="8">
    <source>
        <dbReference type="ARBA" id="ARBA00022801"/>
    </source>
</evidence>
<keyword evidence="12 13" id="KW-0326">Glycosidase</keyword>
<dbReference type="PANTHER" id="PTHR42944:SF1">
    <property type="entry name" value="ADENINE DNA GLYCOSYLASE"/>
    <property type="match status" value="1"/>
</dbReference>
<evidence type="ECO:0000256" key="11">
    <source>
        <dbReference type="ARBA" id="ARBA00023204"/>
    </source>
</evidence>
<dbReference type="GO" id="GO:0006298">
    <property type="term" value="P:mismatch repair"/>
    <property type="evidence" value="ECO:0007669"/>
    <property type="project" value="TreeGrafter"/>
</dbReference>
<evidence type="ECO:0000256" key="3">
    <source>
        <dbReference type="ARBA" id="ARBA00012045"/>
    </source>
</evidence>
<dbReference type="CDD" id="cd03431">
    <property type="entry name" value="NUDIX_DNA_Glycosylase_C-MutY"/>
    <property type="match status" value="1"/>
</dbReference>
<name>A0A8T0FVM5_ARGBR</name>
<dbReference type="Pfam" id="PF14815">
    <property type="entry name" value="NUDIX_4"/>
    <property type="match status" value="1"/>
</dbReference>
<comment type="caution">
    <text evidence="15">The sequence shown here is derived from an EMBL/GenBank/DDBJ whole genome shotgun (WGS) entry which is preliminary data.</text>
</comment>
<keyword evidence="10" id="KW-0411">Iron-sulfur</keyword>
<dbReference type="InterPro" id="IPR003651">
    <property type="entry name" value="Endonuclease3_FeS-loop_motif"/>
</dbReference>
<evidence type="ECO:0000313" key="16">
    <source>
        <dbReference type="Proteomes" id="UP000807504"/>
    </source>
</evidence>
<dbReference type="InterPro" id="IPR029119">
    <property type="entry name" value="MutY_C"/>
</dbReference>
<evidence type="ECO:0000256" key="13">
    <source>
        <dbReference type="RuleBase" id="RU365096"/>
    </source>
</evidence>
<dbReference type="InterPro" id="IPR044298">
    <property type="entry name" value="MIG/MutY"/>
</dbReference>
<keyword evidence="7 13" id="KW-0227">DNA damage</keyword>
<dbReference type="FunFam" id="1.10.1670.10:FF:000002">
    <property type="entry name" value="Adenine DNA glycosylase"/>
    <property type="match status" value="1"/>
</dbReference>
<dbReference type="InterPro" id="IPR011257">
    <property type="entry name" value="DNA_glycosylase"/>
</dbReference>
<dbReference type="GO" id="GO:0034039">
    <property type="term" value="F:8-oxo-7,8-dihydroguanine DNA N-glycosylase activity"/>
    <property type="evidence" value="ECO:0007669"/>
    <property type="project" value="TreeGrafter"/>
</dbReference>
<evidence type="ECO:0000256" key="5">
    <source>
        <dbReference type="ARBA" id="ARBA00022485"/>
    </source>
</evidence>
<comment type="catalytic activity">
    <reaction evidence="1 13">
        <text>Hydrolyzes free adenine bases from 7,8-dihydro-8-oxoguanine:adenine mismatched double-stranded DNA, leaving an apurinic site.</text>
        <dbReference type="EC" id="3.2.2.31"/>
    </reaction>
</comment>
<protein>
    <recommendedName>
        <fullName evidence="4 13">Adenine DNA glycosylase</fullName>
        <ecNumber evidence="3 13">3.2.2.31</ecNumber>
    </recommendedName>
</protein>
<dbReference type="GO" id="GO:0046872">
    <property type="term" value="F:metal ion binding"/>
    <property type="evidence" value="ECO:0007669"/>
    <property type="project" value="UniProtKB-UniRule"/>
</dbReference>